<dbReference type="AlphaFoldDB" id="A0A319A675"/>
<dbReference type="EMBL" id="KZ821248">
    <property type="protein sequence ID" value="PYH42892.1"/>
    <property type="molecule type" value="Genomic_DNA"/>
</dbReference>
<evidence type="ECO:0000256" key="2">
    <source>
        <dbReference type="SAM" id="Phobius"/>
    </source>
</evidence>
<evidence type="ECO:0000313" key="4">
    <source>
        <dbReference type="Proteomes" id="UP000248349"/>
    </source>
</evidence>
<keyword evidence="2" id="KW-0812">Transmembrane</keyword>
<evidence type="ECO:0000256" key="1">
    <source>
        <dbReference type="SAM" id="MobiDB-lite"/>
    </source>
</evidence>
<keyword evidence="2" id="KW-1133">Transmembrane helix</keyword>
<feature type="region of interest" description="Disordered" evidence="1">
    <location>
        <begin position="70"/>
        <end position="96"/>
    </location>
</feature>
<dbReference type="GeneID" id="37071674"/>
<name>A0A319A675_9EURO</name>
<feature type="transmembrane region" description="Helical" evidence="2">
    <location>
        <begin position="21"/>
        <end position="44"/>
    </location>
</feature>
<organism evidence="3 4">
    <name type="scientific">Aspergillus saccharolyticus JOP 1030-1</name>
    <dbReference type="NCBI Taxonomy" id="1450539"/>
    <lineage>
        <taxon>Eukaryota</taxon>
        <taxon>Fungi</taxon>
        <taxon>Dikarya</taxon>
        <taxon>Ascomycota</taxon>
        <taxon>Pezizomycotina</taxon>
        <taxon>Eurotiomycetes</taxon>
        <taxon>Eurotiomycetidae</taxon>
        <taxon>Eurotiales</taxon>
        <taxon>Aspergillaceae</taxon>
        <taxon>Aspergillus</taxon>
        <taxon>Aspergillus subgen. Circumdati</taxon>
    </lineage>
</organism>
<protein>
    <submittedName>
        <fullName evidence="3">Uncharacterized protein</fullName>
    </submittedName>
</protein>
<dbReference type="Proteomes" id="UP000248349">
    <property type="component" value="Unassembled WGS sequence"/>
</dbReference>
<accession>A0A319A675</accession>
<reference evidence="3 4" key="1">
    <citation type="submission" date="2016-12" db="EMBL/GenBank/DDBJ databases">
        <title>The genomes of Aspergillus section Nigri reveals drivers in fungal speciation.</title>
        <authorList>
            <consortium name="DOE Joint Genome Institute"/>
            <person name="Vesth T.C."/>
            <person name="Nybo J."/>
            <person name="Theobald S."/>
            <person name="Brandl J."/>
            <person name="Frisvad J.C."/>
            <person name="Nielsen K.F."/>
            <person name="Lyhne E.K."/>
            <person name="Kogle M.E."/>
            <person name="Kuo A."/>
            <person name="Riley R."/>
            <person name="Clum A."/>
            <person name="Nolan M."/>
            <person name="Lipzen A."/>
            <person name="Salamov A."/>
            <person name="Henrissat B."/>
            <person name="Wiebenga A."/>
            <person name="De Vries R.P."/>
            <person name="Grigoriev I.V."/>
            <person name="Mortensen U.H."/>
            <person name="Andersen M.R."/>
            <person name="Baker S.E."/>
        </authorList>
    </citation>
    <scope>NUCLEOTIDE SEQUENCE [LARGE SCALE GENOMIC DNA]</scope>
    <source>
        <strain evidence="3 4">JOP 1030-1</strain>
    </source>
</reference>
<dbReference type="RefSeq" id="XP_025428874.1">
    <property type="nucleotide sequence ID" value="XM_025570446.1"/>
</dbReference>
<sequence length="112" mass="12804">MMKKKKTGASPSLRSDFPLPAFLRLLSFPLPQFLLHFPLLIAFFHEFRVLAPASIVLDLFFPSYHHQVEIPSTSGRSHPTPIVRPTREACRPPLSKPTPFHSFVHFKNPTNM</sequence>
<keyword evidence="2" id="KW-0472">Membrane</keyword>
<keyword evidence="4" id="KW-1185">Reference proteome</keyword>
<proteinExistence type="predicted"/>
<gene>
    <name evidence="3" type="ORF">BP01DRAFT_126695</name>
</gene>
<evidence type="ECO:0000313" key="3">
    <source>
        <dbReference type="EMBL" id="PYH42892.1"/>
    </source>
</evidence>